<organism evidence="1 2">
    <name type="scientific">Armillaria borealis</name>
    <dbReference type="NCBI Taxonomy" id="47425"/>
    <lineage>
        <taxon>Eukaryota</taxon>
        <taxon>Fungi</taxon>
        <taxon>Dikarya</taxon>
        <taxon>Basidiomycota</taxon>
        <taxon>Agaricomycotina</taxon>
        <taxon>Agaricomycetes</taxon>
        <taxon>Agaricomycetidae</taxon>
        <taxon>Agaricales</taxon>
        <taxon>Marasmiineae</taxon>
        <taxon>Physalacriaceae</taxon>
        <taxon>Armillaria</taxon>
    </lineage>
</organism>
<comment type="caution">
    <text evidence="1">The sequence shown here is derived from an EMBL/GenBank/DDBJ whole genome shotgun (WGS) entry which is preliminary data.</text>
</comment>
<sequence length="199" mass="22841">MAVCFDKDSDPATRKITGLHNLRVGRIGQYAREYAPEMLTNEPYCPFKADVWYLGRMLNSDMDTEVRGFIEKQLKATREDASFDDVFGKYFAQDVLDAEYMASTHLLLYFTADKCESQMKVFEEYMGTATEKDPVLAQTTRIAYSLLVMIAQMRTSKPEQRPTLQGLLDDIATLRKSCSTAVLADYIGIQRRAVEWERR</sequence>
<dbReference type="AlphaFoldDB" id="A0AA39JH99"/>
<reference evidence="1" key="1">
    <citation type="submission" date="2023-06" db="EMBL/GenBank/DDBJ databases">
        <authorList>
            <consortium name="Lawrence Berkeley National Laboratory"/>
            <person name="Ahrendt S."/>
            <person name="Sahu N."/>
            <person name="Indic B."/>
            <person name="Wong-Bajracharya J."/>
            <person name="Merenyi Z."/>
            <person name="Ke H.-M."/>
            <person name="Monk M."/>
            <person name="Kocsube S."/>
            <person name="Drula E."/>
            <person name="Lipzen A."/>
            <person name="Balint B."/>
            <person name="Henrissat B."/>
            <person name="Andreopoulos B."/>
            <person name="Martin F.M."/>
            <person name="Harder C.B."/>
            <person name="Rigling D."/>
            <person name="Ford K.L."/>
            <person name="Foster G.D."/>
            <person name="Pangilinan J."/>
            <person name="Papanicolaou A."/>
            <person name="Barry K."/>
            <person name="LaButti K."/>
            <person name="Viragh M."/>
            <person name="Koriabine M."/>
            <person name="Yan M."/>
            <person name="Riley R."/>
            <person name="Champramary S."/>
            <person name="Plett K.L."/>
            <person name="Tsai I.J."/>
            <person name="Slot J."/>
            <person name="Sipos G."/>
            <person name="Plett J."/>
            <person name="Nagy L.G."/>
            <person name="Grigoriev I.V."/>
        </authorList>
    </citation>
    <scope>NUCLEOTIDE SEQUENCE</scope>
    <source>
        <strain evidence="1">FPL87.14</strain>
    </source>
</reference>
<dbReference type="Proteomes" id="UP001175226">
    <property type="component" value="Unassembled WGS sequence"/>
</dbReference>
<evidence type="ECO:0000313" key="2">
    <source>
        <dbReference type="Proteomes" id="UP001175226"/>
    </source>
</evidence>
<gene>
    <name evidence="1" type="ORF">EV421DRAFT_1950605</name>
</gene>
<proteinExistence type="predicted"/>
<evidence type="ECO:0000313" key="1">
    <source>
        <dbReference type="EMBL" id="KAK0442409.1"/>
    </source>
</evidence>
<dbReference type="EMBL" id="JAUEPT010000026">
    <property type="protein sequence ID" value="KAK0442409.1"/>
    <property type="molecule type" value="Genomic_DNA"/>
</dbReference>
<accession>A0AA39JH99</accession>
<name>A0AA39JH99_9AGAR</name>
<protein>
    <submittedName>
        <fullName evidence="1">Uncharacterized protein</fullName>
    </submittedName>
</protein>
<keyword evidence="2" id="KW-1185">Reference proteome</keyword>
<dbReference type="Gene3D" id="1.10.510.10">
    <property type="entry name" value="Transferase(Phosphotransferase) domain 1"/>
    <property type="match status" value="1"/>
</dbReference>